<evidence type="ECO:0000313" key="5">
    <source>
        <dbReference type="EMBL" id="QDJ15024.1"/>
    </source>
</evidence>
<name>A0A8E3S8K5_9PAST</name>
<dbReference type="GO" id="GO:0016020">
    <property type="term" value="C:membrane"/>
    <property type="evidence" value="ECO:0007669"/>
    <property type="project" value="UniProtKB-SubCell"/>
</dbReference>
<dbReference type="GO" id="GO:0005506">
    <property type="term" value="F:iron ion binding"/>
    <property type="evidence" value="ECO:0007669"/>
    <property type="project" value="InterPro"/>
</dbReference>
<gene>
    <name evidence="5" type="ORF">CEP48_06095</name>
</gene>
<keyword evidence="2" id="KW-0812">Transmembrane</keyword>
<dbReference type="Pfam" id="PF04116">
    <property type="entry name" value="FA_hydroxylase"/>
    <property type="match status" value="1"/>
</dbReference>
<evidence type="ECO:0000256" key="1">
    <source>
        <dbReference type="ARBA" id="ARBA00004370"/>
    </source>
</evidence>
<dbReference type="EMBL" id="CP022011">
    <property type="protein sequence ID" value="QDJ15024.1"/>
    <property type="molecule type" value="Genomic_DNA"/>
</dbReference>
<dbReference type="InterPro" id="IPR006694">
    <property type="entry name" value="Fatty_acid_hydroxylase"/>
</dbReference>
<evidence type="ECO:0000256" key="4">
    <source>
        <dbReference type="ARBA" id="ARBA00023136"/>
    </source>
</evidence>
<evidence type="ECO:0000313" key="6">
    <source>
        <dbReference type="Proteomes" id="UP000955338"/>
    </source>
</evidence>
<comment type="subcellular location">
    <subcellularLocation>
        <location evidence="1">Membrane</location>
    </subcellularLocation>
</comment>
<protein>
    <submittedName>
        <fullName evidence="5">Sterol desaturase</fullName>
    </submittedName>
</protein>
<evidence type="ECO:0000256" key="3">
    <source>
        <dbReference type="ARBA" id="ARBA00022989"/>
    </source>
</evidence>
<dbReference type="GO" id="GO:0008610">
    <property type="term" value="P:lipid biosynthetic process"/>
    <property type="evidence" value="ECO:0007669"/>
    <property type="project" value="InterPro"/>
</dbReference>
<dbReference type="RefSeq" id="WP_261920454.1">
    <property type="nucleotide sequence ID" value="NZ_CP022010.1"/>
</dbReference>
<dbReference type="GO" id="GO:0016491">
    <property type="term" value="F:oxidoreductase activity"/>
    <property type="evidence" value="ECO:0007669"/>
    <property type="project" value="InterPro"/>
</dbReference>
<organism evidence="5 6">
    <name type="scientific">Mergibacter septicus</name>
    <dbReference type="NCBI Taxonomy" id="221402"/>
    <lineage>
        <taxon>Bacteria</taxon>
        <taxon>Pseudomonadati</taxon>
        <taxon>Pseudomonadota</taxon>
        <taxon>Gammaproteobacteria</taxon>
        <taxon>Pasteurellales</taxon>
        <taxon>Pasteurellaceae</taxon>
        <taxon>Mergibacter</taxon>
    </lineage>
</organism>
<dbReference type="AlphaFoldDB" id="A0A8E3S8K5"/>
<keyword evidence="6" id="KW-1185">Reference proteome</keyword>
<dbReference type="Proteomes" id="UP000955338">
    <property type="component" value="Chromosome"/>
</dbReference>
<reference evidence="5" key="1">
    <citation type="submission" date="2017-06" db="EMBL/GenBank/DDBJ databases">
        <title>Genome sequencing of pathogenic and non-pathogenic strains within Bisgaard taxon 40.</title>
        <authorList>
            <person name="Ladner J.T."/>
            <person name="Lovett S.P."/>
            <person name="Koroleva G."/>
            <person name="Lorch J.M."/>
        </authorList>
    </citation>
    <scope>NUCLEOTIDE SEQUENCE</scope>
    <source>
        <strain evidence="5">27576-1-I1</strain>
    </source>
</reference>
<dbReference type="PANTHER" id="PTHR11863">
    <property type="entry name" value="STEROL DESATURASE"/>
    <property type="match status" value="1"/>
</dbReference>
<dbReference type="InterPro" id="IPR050307">
    <property type="entry name" value="Sterol_Desaturase_Related"/>
</dbReference>
<accession>A0A8E3S8K5</accession>
<keyword evidence="3" id="KW-1133">Transmembrane helix</keyword>
<proteinExistence type="predicted"/>
<keyword evidence="4" id="KW-0472">Membrane</keyword>
<sequence>MIIIDDYLLNPEQRLYWGYLVAALSIAILYYVVSPKPNSIQLKTVFGKAKAYWFHPSATLDYRYFIAVWLIKVYLLLPLLLSAESVALYVNLALQKLHSPLHLALPNWLITLLYTTSLFLTSEFTRYWLHRWLHTVPWLWQFHKVHHSAEILTPLTFYRVHPFENFLFGLRYALTVGIVTGIFLWGVGSGLTIYTIGGANIFIWLMAMLGGNLRHSHIYLRYPKALERWFISPAQHQLHHTYQFAARNYGGYLSIFDRLFNTLQTSENIQQPTQFGFPEKMAKPYRGLIGLLKQPFIDCWQLWKKTK</sequence>
<evidence type="ECO:0000256" key="2">
    <source>
        <dbReference type="ARBA" id="ARBA00022692"/>
    </source>
</evidence>